<evidence type="ECO:0000256" key="7">
    <source>
        <dbReference type="ARBA" id="ARBA00022553"/>
    </source>
</evidence>
<dbReference type="GO" id="GO:0005768">
    <property type="term" value="C:endosome"/>
    <property type="evidence" value="ECO:0007669"/>
    <property type="project" value="TreeGrafter"/>
</dbReference>
<comment type="subcellular location">
    <subcellularLocation>
        <location evidence="2">Cytoplasm</location>
    </subcellularLocation>
    <subcellularLocation>
        <location evidence="3">Golgi apparatus</location>
    </subcellularLocation>
    <subcellularLocation>
        <location evidence="1">Membrane</location>
        <topology evidence="1">Peripheral membrane protein</topology>
        <orientation evidence="1">Cytoplasmic side</orientation>
    </subcellularLocation>
</comment>
<evidence type="ECO:0000256" key="10">
    <source>
        <dbReference type="ARBA" id="ARBA00023136"/>
    </source>
</evidence>
<evidence type="ECO:0000256" key="1">
    <source>
        <dbReference type="ARBA" id="ARBA00004287"/>
    </source>
</evidence>
<evidence type="ECO:0000256" key="8">
    <source>
        <dbReference type="ARBA" id="ARBA00022927"/>
    </source>
</evidence>
<feature type="compositionally biased region" description="Basic and acidic residues" evidence="11">
    <location>
        <begin position="405"/>
        <end position="418"/>
    </location>
</feature>
<dbReference type="FunFam" id="1.20.1270.60:FF:000022">
    <property type="entry name" value="Sorting nexin 3 protein"/>
    <property type="match status" value="1"/>
</dbReference>
<dbReference type="Pfam" id="PF09325">
    <property type="entry name" value="Vps5"/>
    <property type="match status" value="1"/>
</dbReference>
<evidence type="ECO:0000256" key="9">
    <source>
        <dbReference type="ARBA" id="ARBA00023034"/>
    </source>
</evidence>
<gene>
    <name evidence="14" type="ORF">BMF94_5152</name>
</gene>
<evidence type="ECO:0000256" key="2">
    <source>
        <dbReference type="ARBA" id="ARBA00004496"/>
    </source>
</evidence>
<reference evidence="14 15" key="1">
    <citation type="journal article" date="2018" name="Front. Microbiol.">
        <title>Prospects for Fungal Bioremediation of Acidic Radioactive Waste Sites: Characterization and Genome Sequence of Rhodotorula taiwanensis MD1149.</title>
        <authorList>
            <person name="Tkavc R."/>
            <person name="Matrosova V.Y."/>
            <person name="Grichenko O.E."/>
            <person name="Gostincar C."/>
            <person name="Volpe R.P."/>
            <person name="Klimenkova P."/>
            <person name="Gaidamakova E.K."/>
            <person name="Zhou C.E."/>
            <person name="Stewart B.J."/>
            <person name="Lyman M.G."/>
            <person name="Malfatti S.A."/>
            <person name="Rubinfeld B."/>
            <person name="Courtot M."/>
            <person name="Singh J."/>
            <person name="Dalgard C.L."/>
            <person name="Hamilton T."/>
            <person name="Frey K.G."/>
            <person name="Gunde-Cimerman N."/>
            <person name="Dugan L."/>
            <person name="Daly M.J."/>
        </authorList>
    </citation>
    <scope>NUCLEOTIDE SEQUENCE [LARGE SCALE GENOMIC DNA]</scope>
    <source>
        <strain evidence="14 15">MD1149</strain>
    </source>
</reference>
<feature type="compositionally biased region" description="Polar residues" evidence="11">
    <location>
        <begin position="221"/>
        <end position="239"/>
    </location>
</feature>
<feature type="compositionally biased region" description="Low complexity" evidence="11">
    <location>
        <begin position="492"/>
        <end position="515"/>
    </location>
</feature>
<feature type="compositionally biased region" description="Acidic residues" evidence="11">
    <location>
        <begin position="392"/>
        <end position="403"/>
    </location>
</feature>
<dbReference type="OrthoDB" id="271164at2759"/>
<name>A0A2S5B502_9BASI</name>
<accession>A0A2S5B502</accession>
<keyword evidence="6" id="KW-0963">Cytoplasm</keyword>
<evidence type="ECO:0008006" key="16">
    <source>
        <dbReference type="Google" id="ProtNLM"/>
    </source>
</evidence>
<evidence type="ECO:0000259" key="13">
    <source>
        <dbReference type="Pfam" id="PF09325"/>
    </source>
</evidence>
<feature type="compositionally biased region" description="Basic and acidic residues" evidence="11">
    <location>
        <begin position="355"/>
        <end position="364"/>
    </location>
</feature>
<keyword evidence="15" id="KW-1185">Reference proteome</keyword>
<evidence type="ECO:0000256" key="3">
    <source>
        <dbReference type="ARBA" id="ARBA00004555"/>
    </source>
</evidence>
<sequence>MRNVRAAMLFSETATASKSTQVVLIFRHKIRDAAAAAAPPPTRFSRPSVKLAGFRDHDDADFGDLLNPSSSVFGAASTYSTYGGPADDDDLATNPFADLASSSSALPYEPASTQQTYESTADPYSSTLSPASPTYEAPAPFTAAPYSPPAQETSAYIAPPIPTVESEVREPEPEPRTPVSPPAFANRRSYTREAAPTPETPAYQLPTQRQQPGDPDAFTYNPYTSSPPFASRFQQSSSPEPGASPFSAHEASAPAAVRAKPDLSALLGDEKPPVPSFKRTDRSPRPEGKAGALGSKVAVLPASSVGRKPVAKPLASLLGLEVEDEPASSVAATKPANSGGGQTAAKSAVQAAPSKIEDTEESQRVDSPSTSSVAPADPASTPLPPSRAETPDLSEAEETDGPDASEARPAKPALDRTVSDAPSTASVSTVSGANAYDSLVSPLGTESGETPRGEDSRAPEWPHNKPFSELDDRLAGLRIADKADAQADDEAATASSSATAETPSSASAASSAAGDSYSQYIFSDTSATTASAAMSSQPRSMFSEAESGPTLRAPNGSGDEGGFGGASDADSLRGTYSRSVGPAEAEDVFSSNATAGGRGTPNTDSTAGPGDEARNNVREGSAPLPPLPPAVPSVQGSPRSTDLGGSLGPTFIITVGDPQKIGYNPATQHTVYTNNPGVIVPGMPEKHAIGRFSSDFVENRRVGLQTALNKIVAHPMLVGDPDLRLFLESDTFDVDIKQRKIEVSAENKGLLASLSSSISGPKFVEFDDFFDQRRQQLDVFETQLRGLVDKLAGAAKARSSLQASIAELQAAFLALAQCDLSSSLRKLYDQAAMVQQKLYDLGTSQAAHDERVGSLLSVAESYARMCASAKGVFGARVKAYHAWQAAEANVRKLHSAHEKAKRSGRTHSELMNLSVAEIADAERKMHDARHDFDDVSKLTKAEMARFDRDKVDDFKKALEDYADSMAERQREVVRIWQQYHDLLAAAVEQSKAAEPSGASPAAVSQE</sequence>
<keyword evidence="10" id="KW-0472">Membrane</keyword>
<feature type="domain" description="PX" evidence="12">
    <location>
        <begin position="674"/>
        <end position="730"/>
    </location>
</feature>
<dbReference type="GO" id="GO:0030904">
    <property type="term" value="C:retromer complex"/>
    <property type="evidence" value="ECO:0007669"/>
    <property type="project" value="UniProtKB-ARBA"/>
</dbReference>
<dbReference type="SUPFAM" id="SSF64268">
    <property type="entry name" value="PX domain"/>
    <property type="match status" value="1"/>
</dbReference>
<feature type="compositionally biased region" description="Basic and acidic residues" evidence="11">
    <location>
        <begin position="166"/>
        <end position="175"/>
    </location>
</feature>
<comment type="caution">
    <text evidence="14">The sequence shown here is derived from an EMBL/GenBank/DDBJ whole genome shotgun (WGS) entry which is preliminary data.</text>
</comment>
<feature type="region of interest" description="Disordered" evidence="11">
    <location>
        <begin position="323"/>
        <end position="515"/>
    </location>
</feature>
<dbReference type="EMBL" id="PJQD01000072">
    <property type="protein sequence ID" value="POY71791.1"/>
    <property type="molecule type" value="Genomic_DNA"/>
</dbReference>
<evidence type="ECO:0000256" key="6">
    <source>
        <dbReference type="ARBA" id="ARBA00022490"/>
    </source>
</evidence>
<feature type="compositionally biased region" description="Polar residues" evidence="11">
    <location>
        <begin position="589"/>
        <end position="606"/>
    </location>
</feature>
<feature type="compositionally biased region" description="Low complexity" evidence="11">
    <location>
        <begin position="527"/>
        <end position="536"/>
    </location>
</feature>
<keyword evidence="7" id="KW-0597">Phosphoprotein</keyword>
<feature type="region of interest" description="Disordered" evidence="11">
    <location>
        <begin position="102"/>
        <end position="310"/>
    </location>
</feature>
<feature type="compositionally biased region" description="Basic and acidic residues" evidence="11">
    <location>
        <begin position="268"/>
        <end position="288"/>
    </location>
</feature>
<feature type="compositionally biased region" description="Polar residues" evidence="11">
    <location>
        <begin position="102"/>
        <end position="132"/>
    </location>
</feature>
<evidence type="ECO:0000256" key="4">
    <source>
        <dbReference type="ARBA" id="ARBA00010883"/>
    </source>
</evidence>
<dbReference type="GO" id="GO:0035091">
    <property type="term" value="F:phosphatidylinositol binding"/>
    <property type="evidence" value="ECO:0007669"/>
    <property type="project" value="InterPro"/>
</dbReference>
<keyword evidence="8" id="KW-0653">Protein transport</keyword>
<dbReference type="GO" id="GO:0005829">
    <property type="term" value="C:cytosol"/>
    <property type="evidence" value="ECO:0007669"/>
    <property type="project" value="GOC"/>
</dbReference>
<dbReference type="GO" id="GO:0005794">
    <property type="term" value="C:Golgi apparatus"/>
    <property type="evidence" value="ECO:0007669"/>
    <property type="project" value="UniProtKB-SubCell"/>
</dbReference>
<feature type="compositionally biased region" description="Basic and acidic residues" evidence="11">
    <location>
        <begin position="449"/>
        <end position="485"/>
    </location>
</feature>
<feature type="domain" description="Sorting nexin/Vps5-like C-terminal" evidence="13">
    <location>
        <begin position="749"/>
        <end position="980"/>
    </location>
</feature>
<evidence type="ECO:0000256" key="11">
    <source>
        <dbReference type="SAM" id="MobiDB-lite"/>
    </source>
</evidence>
<dbReference type="STRING" id="741276.A0A2S5B502"/>
<protein>
    <recommendedName>
        <fullName evidence="16">PX domain-containing protein</fullName>
    </recommendedName>
</protein>
<dbReference type="Pfam" id="PF00787">
    <property type="entry name" value="PX"/>
    <property type="match status" value="1"/>
</dbReference>
<feature type="compositionally biased region" description="Polar residues" evidence="11">
    <location>
        <begin position="420"/>
        <end position="432"/>
    </location>
</feature>
<dbReference type="Gene3D" id="1.20.1270.60">
    <property type="entry name" value="Arfaptin homology (AH) domain/BAR domain"/>
    <property type="match status" value="1"/>
</dbReference>
<evidence type="ECO:0000259" key="12">
    <source>
        <dbReference type="Pfam" id="PF00787"/>
    </source>
</evidence>
<dbReference type="Proteomes" id="UP000237144">
    <property type="component" value="Unassembled WGS sequence"/>
</dbReference>
<keyword evidence="5" id="KW-0813">Transport</keyword>
<proteinExistence type="inferred from homology"/>
<organism evidence="14 15">
    <name type="scientific">Rhodotorula taiwanensis</name>
    <dbReference type="NCBI Taxonomy" id="741276"/>
    <lineage>
        <taxon>Eukaryota</taxon>
        <taxon>Fungi</taxon>
        <taxon>Dikarya</taxon>
        <taxon>Basidiomycota</taxon>
        <taxon>Pucciniomycotina</taxon>
        <taxon>Microbotryomycetes</taxon>
        <taxon>Sporidiobolales</taxon>
        <taxon>Sporidiobolaceae</taxon>
        <taxon>Rhodotorula</taxon>
    </lineage>
</organism>
<dbReference type="PANTHER" id="PTHR10555">
    <property type="entry name" value="SORTING NEXIN"/>
    <property type="match status" value="1"/>
</dbReference>
<dbReference type="GO" id="GO:0042147">
    <property type="term" value="P:retrograde transport, endosome to Golgi"/>
    <property type="evidence" value="ECO:0007669"/>
    <property type="project" value="TreeGrafter"/>
</dbReference>
<dbReference type="AlphaFoldDB" id="A0A2S5B502"/>
<dbReference type="GO" id="GO:0045053">
    <property type="term" value="P:protein retention in Golgi apparatus"/>
    <property type="evidence" value="ECO:0007669"/>
    <property type="project" value="TreeGrafter"/>
</dbReference>
<dbReference type="InterPro" id="IPR015404">
    <property type="entry name" value="Vps5_C"/>
</dbReference>
<dbReference type="InterPro" id="IPR001683">
    <property type="entry name" value="PX_dom"/>
</dbReference>
<feature type="region of interest" description="Disordered" evidence="11">
    <location>
        <begin position="527"/>
        <end position="645"/>
    </location>
</feature>
<evidence type="ECO:0000313" key="14">
    <source>
        <dbReference type="EMBL" id="POY71791.1"/>
    </source>
</evidence>
<dbReference type="PANTHER" id="PTHR10555:SF170">
    <property type="entry name" value="FI18122P1"/>
    <property type="match status" value="1"/>
</dbReference>
<comment type="similarity">
    <text evidence="4">Belongs to the sorting nexin family.</text>
</comment>
<dbReference type="GO" id="GO:0015031">
    <property type="term" value="P:protein transport"/>
    <property type="evidence" value="ECO:0007669"/>
    <property type="project" value="UniProtKB-KW"/>
</dbReference>
<dbReference type="InterPro" id="IPR036871">
    <property type="entry name" value="PX_dom_sf"/>
</dbReference>
<dbReference type="Gene3D" id="3.30.1520.10">
    <property type="entry name" value="Phox-like domain"/>
    <property type="match status" value="1"/>
</dbReference>
<evidence type="ECO:0000313" key="15">
    <source>
        <dbReference type="Proteomes" id="UP000237144"/>
    </source>
</evidence>
<keyword evidence="9" id="KW-0333">Golgi apparatus</keyword>
<dbReference type="InterPro" id="IPR027267">
    <property type="entry name" value="AH/BAR_dom_sf"/>
</dbReference>
<evidence type="ECO:0000256" key="5">
    <source>
        <dbReference type="ARBA" id="ARBA00022448"/>
    </source>
</evidence>